<dbReference type="Proteomes" id="UP000215256">
    <property type="component" value="Chromosome 1"/>
</dbReference>
<dbReference type="GO" id="GO:0032259">
    <property type="term" value="P:methylation"/>
    <property type="evidence" value="ECO:0007669"/>
    <property type="project" value="UniProtKB-KW"/>
</dbReference>
<dbReference type="InterPro" id="IPR012327">
    <property type="entry name" value="MeTrfase_D12"/>
</dbReference>
<evidence type="ECO:0000313" key="7">
    <source>
        <dbReference type="EMBL" id="ASV86702.1"/>
    </source>
</evidence>
<evidence type="ECO:0000256" key="6">
    <source>
        <dbReference type="ARBA" id="ARBA00047942"/>
    </source>
</evidence>
<dbReference type="Gene3D" id="1.10.1020.10">
    <property type="entry name" value="Adenine-specific Methyltransferase, Domain 2"/>
    <property type="match status" value="1"/>
</dbReference>
<dbReference type="InterPro" id="IPR023095">
    <property type="entry name" value="Ade_MeTrfase_dom_2"/>
</dbReference>
<proteinExistence type="inferred from homology"/>
<dbReference type="EC" id="2.1.1.72" evidence="2"/>
<evidence type="ECO:0000256" key="2">
    <source>
        <dbReference type="ARBA" id="ARBA00011900"/>
    </source>
</evidence>
<evidence type="ECO:0000256" key="5">
    <source>
        <dbReference type="ARBA" id="ARBA00022691"/>
    </source>
</evidence>
<dbReference type="PRINTS" id="PR00505">
    <property type="entry name" value="D12N6MTFRASE"/>
</dbReference>
<name>A0A248UJA6_9HYPH</name>
<organism evidence="7 8">
    <name type="scientific">Ochrobactrum quorumnocens</name>
    <dbReference type="NCBI Taxonomy" id="271865"/>
    <lineage>
        <taxon>Bacteria</taxon>
        <taxon>Pseudomonadati</taxon>
        <taxon>Pseudomonadota</taxon>
        <taxon>Alphaproteobacteria</taxon>
        <taxon>Hyphomicrobiales</taxon>
        <taxon>Brucellaceae</taxon>
        <taxon>Brucella/Ochrobactrum group</taxon>
        <taxon>Ochrobactrum</taxon>
    </lineage>
</organism>
<evidence type="ECO:0000313" key="8">
    <source>
        <dbReference type="Proteomes" id="UP000215256"/>
    </source>
</evidence>
<evidence type="ECO:0000256" key="4">
    <source>
        <dbReference type="ARBA" id="ARBA00022679"/>
    </source>
</evidence>
<dbReference type="Pfam" id="PF02086">
    <property type="entry name" value="MethyltransfD12"/>
    <property type="match status" value="1"/>
</dbReference>
<dbReference type="InterPro" id="IPR029063">
    <property type="entry name" value="SAM-dependent_MTases_sf"/>
</dbReference>
<dbReference type="PANTHER" id="PTHR30481">
    <property type="entry name" value="DNA ADENINE METHYLASE"/>
    <property type="match status" value="1"/>
</dbReference>
<keyword evidence="4 7" id="KW-0808">Transferase</keyword>
<keyword evidence="5" id="KW-0949">S-adenosyl-L-methionine</keyword>
<dbReference type="GO" id="GO:1904047">
    <property type="term" value="F:S-adenosyl-L-methionine binding"/>
    <property type="evidence" value="ECO:0007669"/>
    <property type="project" value="TreeGrafter"/>
</dbReference>
<dbReference type="AlphaFoldDB" id="A0A248UJA6"/>
<gene>
    <name evidence="7" type="ORF">CES85_1093</name>
</gene>
<comment type="catalytic activity">
    <reaction evidence="6">
        <text>a 2'-deoxyadenosine in DNA + S-adenosyl-L-methionine = an N(6)-methyl-2'-deoxyadenosine in DNA + S-adenosyl-L-homocysteine + H(+)</text>
        <dbReference type="Rhea" id="RHEA:15197"/>
        <dbReference type="Rhea" id="RHEA-COMP:12418"/>
        <dbReference type="Rhea" id="RHEA-COMP:12419"/>
        <dbReference type="ChEBI" id="CHEBI:15378"/>
        <dbReference type="ChEBI" id="CHEBI:57856"/>
        <dbReference type="ChEBI" id="CHEBI:59789"/>
        <dbReference type="ChEBI" id="CHEBI:90615"/>
        <dbReference type="ChEBI" id="CHEBI:90616"/>
        <dbReference type="EC" id="2.1.1.72"/>
    </reaction>
</comment>
<dbReference type="EMBL" id="CP022604">
    <property type="protein sequence ID" value="ASV86702.1"/>
    <property type="molecule type" value="Genomic_DNA"/>
</dbReference>
<dbReference type="InterPro" id="IPR012263">
    <property type="entry name" value="M_m6A_EcoRV"/>
</dbReference>
<dbReference type="SUPFAM" id="SSF53335">
    <property type="entry name" value="S-adenosyl-L-methionine-dependent methyltransferases"/>
    <property type="match status" value="1"/>
</dbReference>
<comment type="similarity">
    <text evidence="1">Belongs to the N(4)/N(6)-methyltransferase family.</text>
</comment>
<dbReference type="PIRSF" id="PIRSF000398">
    <property type="entry name" value="M_m6A_EcoRV"/>
    <property type="match status" value="1"/>
</dbReference>
<dbReference type="REBASE" id="216216">
    <property type="entry name" value="M2.OspA44ORF1092P"/>
</dbReference>
<accession>A0A248UJA6</accession>
<dbReference type="Gene3D" id="3.40.50.150">
    <property type="entry name" value="Vaccinia Virus protein VP39"/>
    <property type="match status" value="1"/>
</dbReference>
<reference evidence="7 8" key="1">
    <citation type="submission" date="2017-07" db="EMBL/GenBank/DDBJ databases">
        <title>Phylogenetic study on the rhizospheric bacterium Ochrobactrum sp. A44.</title>
        <authorList>
            <person name="Krzyzanowska D.M."/>
            <person name="Ossowicki A."/>
            <person name="Rajewska M."/>
            <person name="Maciag T."/>
            <person name="Kaczynski Z."/>
            <person name="Czerwicka M."/>
            <person name="Jafra S."/>
        </authorList>
    </citation>
    <scope>NUCLEOTIDE SEQUENCE [LARGE SCALE GENOMIC DNA]</scope>
    <source>
        <strain evidence="7 8">A44</strain>
    </source>
</reference>
<dbReference type="PANTHER" id="PTHR30481:SF2">
    <property type="entry name" value="SITE-SPECIFIC DNA-METHYLTRANSFERASE (ADENINE-SPECIFIC)"/>
    <property type="match status" value="1"/>
</dbReference>
<protein>
    <recommendedName>
        <fullName evidence="2">site-specific DNA-methyltransferase (adenine-specific)</fullName>
        <ecNumber evidence="2">2.1.1.72</ecNumber>
    </recommendedName>
</protein>
<dbReference type="GO" id="GO:0009307">
    <property type="term" value="P:DNA restriction-modification system"/>
    <property type="evidence" value="ECO:0007669"/>
    <property type="project" value="InterPro"/>
</dbReference>
<dbReference type="KEGG" id="och:CES85_1093"/>
<evidence type="ECO:0000256" key="3">
    <source>
        <dbReference type="ARBA" id="ARBA00022603"/>
    </source>
</evidence>
<dbReference type="GO" id="GO:0006298">
    <property type="term" value="P:mismatch repair"/>
    <property type="evidence" value="ECO:0007669"/>
    <property type="project" value="TreeGrafter"/>
</dbReference>
<keyword evidence="3 7" id="KW-0489">Methyltransferase</keyword>
<dbReference type="GO" id="GO:0043565">
    <property type="term" value="F:sequence-specific DNA binding"/>
    <property type="evidence" value="ECO:0007669"/>
    <property type="project" value="TreeGrafter"/>
</dbReference>
<dbReference type="GO" id="GO:0009007">
    <property type="term" value="F:site-specific DNA-methyltransferase (adenine-specific) activity"/>
    <property type="evidence" value="ECO:0007669"/>
    <property type="project" value="UniProtKB-EC"/>
</dbReference>
<evidence type="ECO:0000256" key="1">
    <source>
        <dbReference type="ARBA" id="ARBA00006594"/>
    </source>
</evidence>
<sequence>MRYPGGKGKLAPYIEALLQMNGLEGGHYAEPFAGGGAVALSLLFSERVKQIHINDLDFAVYSFWKAAVDHTDELISKILETEVSVDNWRIQRDIKKDHTNRSIVEIGFSTFFLNRTNRSGILNGGMIGGVLQAGEWKLDCRFNKEELVSRIKRIGFYRSRINVTNLDASVFLTDHLSNVYQRCLIYIDPPYYVKGAYLYQNHFSHDDHVALAERVKAIKDHKWFVSYDNVSEIKNIYKDCEQEDFSIGYSARNYSKGAEVMIFGPGMSRPNSVFSNKAEYRAVKKASGF</sequence>